<organism evidence="5 6">
    <name type="scientific">Halorussus caseinilyticus</name>
    <dbReference type="NCBI Taxonomy" id="3034025"/>
    <lineage>
        <taxon>Archaea</taxon>
        <taxon>Methanobacteriati</taxon>
        <taxon>Methanobacteriota</taxon>
        <taxon>Stenosarchaea group</taxon>
        <taxon>Halobacteria</taxon>
        <taxon>Halobacteriales</taxon>
        <taxon>Haladaptataceae</taxon>
        <taxon>Halorussus</taxon>
    </lineage>
</organism>
<keyword evidence="1" id="KW-0805">Transcription regulation</keyword>
<dbReference type="EMBL" id="JBHSZH010000005">
    <property type="protein sequence ID" value="MFC7079793.1"/>
    <property type="molecule type" value="Genomic_DNA"/>
</dbReference>
<dbReference type="Pfam" id="PF04967">
    <property type="entry name" value="HTH_10"/>
    <property type="match status" value="1"/>
</dbReference>
<sequence length="219" mass="24374">MSFVAEFVVSSPILRETRKVVPEMTFETEDVRRMPDSSQKFVFWASGDDFDAFESGVEDDPTVADYCLLADLGDRRLYRVTLSESVAERMTHSVAVERDITFLDVTADTTESRVRARVPNRDALCAYRDACREMGFPFRLVGIYDESETNADGQQYGVTTPQREALVCALAAGYFDVPRRTTLTELAEDLGISDQALSARLRRGQASLVENALDGDAAT</sequence>
<evidence type="ECO:0000259" key="4">
    <source>
        <dbReference type="Pfam" id="PF15915"/>
    </source>
</evidence>
<dbReference type="InterPro" id="IPR031803">
    <property type="entry name" value="BAT_GAF/HTH-assoc"/>
</dbReference>
<keyword evidence="2" id="KW-0804">Transcription</keyword>
<dbReference type="AlphaFoldDB" id="A0ABD5WL12"/>
<gene>
    <name evidence="5" type="ORF">ACFQJ6_06205</name>
</gene>
<dbReference type="GeneID" id="79303677"/>
<dbReference type="InterPro" id="IPR007050">
    <property type="entry name" value="HTH_bacterioopsin"/>
</dbReference>
<dbReference type="PANTHER" id="PTHR34236:SF1">
    <property type="entry name" value="DIMETHYL SULFOXIDE REDUCTASE TRANSCRIPTIONAL ACTIVATOR"/>
    <property type="match status" value="1"/>
</dbReference>
<feature type="domain" description="HTH bat-type" evidence="3">
    <location>
        <begin position="159"/>
        <end position="209"/>
    </location>
</feature>
<keyword evidence="6" id="KW-1185">Reference proteome</keyword>
<name>A0ABD5WL12_9EURY</name>
<feature type="domain" description="Bacterioopsin transcriptional activator GAF and HTH associated" evidence="4">
    <location>
        <begin position="23"/>
        <end position="134"/>
    </location>
</feature>
<dbReference type="PANTHER" id="PTHR34236">
    <property type="entry name" value="DIMETHYL SULFOXIDE REDUCTASE TRANSCRIPTIONAL ACTIVATOR"/>
    <property type="match status" value="1"/>
</dbReference>
<dbReference type="RefSeq" id="WP_276279116.1">
    <property type="nucleotide sequence ID" value="NZ_CP119809.1"/>
</dbReference>
<accession>A0ABD5WL12</accession>
<reference evidence="5 6" key="1">
    <citation type="journal article" date="2019" name="Int. J. Syst. Evol. Microbiol.">
        <title>The Global Catalogue of Microorganisms (GCM) 10K type strain sequencing project: providing services to taxonomists for standard genome sequencing and annotation.</title>
        <authorList>
            <consortium name="The Broad Institute Genomics Platform"/>
            <consortium name="The Broad Institute Genome Sequencing Center for Infectious Disease"/>
            <person name="Wu L."/>
            <person name="Ma J."/>
        </authorList>
    </citation>
    <scope>NUCLEOTIDE SEQUENCE [LARGE SCALE GENOMIC DNA]</scope>
    <source>
        <strain evidence="5 6">DT72</strain>
    </source>
</reference>
<proteinExistence type="predicted"/>
<evidence type="ECO:0000313" key="6">
    <source>
        <dbReference type="Proteomes" id="UP001596407"/>
    </source>
</evidence>
<evidence type="ECO:0000259" key="3">
    <source>
        <dbReference type="Pfam" id="PF04967"/>
    </source>
</evidence>
<protein>
    <submittedName>
        <fullName evidence="5">Helix-turn-helix domain-containing protein</fullName>
    </submittedName>
</protein>
<dbReference type="Pfam" id="PF15915">
    <property type="entry name" value="BAT"/>
    <property type="match status" value="1"/>
</dbReference>
<evidence type="ECO:0000256" key="1">
    <source>
        <dbReference type="ARBA" id="ARBA00023015"/>
    </source>
</evidence>
<dbReference type="Proteomes" id="UP001596407">
    <property type="component" value="Unassembled WGS sequence"/>
</dbReference>
<evidence type="ECO:0000256" key="2">
    <source>
        <dbReference type="ARBA" id="ARBA00023163"/>
    </source>
</evidence>
<evidence type="ECO:0000313" key="5">
    <source>
        <dbReference type="EMBL" id="MFC7079793.1"/>
    </source>
</evidence>
<comment type="caution">
    <text evidence="5">The sequence shown here is derived from an EMBL/GenBank/DDBJ whole genome shotgun (WGS) entry which is preliminary data.</text>
</comment>